<dbReference type="Pfam" id="PF12833">
    <property type="entry name" value="HTH_18"/>
    <property type="match status" value="1"/>
</dbReference>
<dbReference type="AlphaFoldDB" id="A0A3E2TL72"/>
<evidence type="ECO:0000256" key="2">
    <source>
        <dbReference type="ARBA" id="ARBA00023125"/>
    </source>
</evidence>
<dbReference type="InterPro" id="IPR009057">
    <property type="entry name" value="Homeodomain-like_sf"/>
</dbReference>
<dbReference type="PROSITE" id="PS01124">
    <property type="entry name" value="HTH_ARAC_FAMILY_2"/>
    <property type="match status" value="1"/>
</dbReference>
<keyword evidence="3" id="KW-0804">Transcription</keyword>
<dbReference type="SMART" id="SM00342">
    <property type="entry name" value="HTH_ARAC"/>
    <property type="match status" value="1"/>
</dbReference>
<proteinExistence type="predicted"/>
<keyword evidence="1" id="KW-0805">Transcription regulation</keyword>
<evidence type="ECO:0000313" key="6">
    <source>
        <dbReference type="Proteomes" id="UP000261011"/>
    </source>
</evidence>
<dbReference type="GO" id="GO:0003700">
    <property type="term" value="F:DNA-binding transcription factor activity"/>
    <property type="evidence" value="ECO:0007669"/>
    <property type="project" value="InterPro"/>
</dbReference>
<protein>
    <submittedName>
        <fullName evidence="5">AraC family transcriptional regulator</fullName>
    </submittedName>
</protein>
<accession>A0A3E2TL72</accession>
<organism evidence="5 6">
    <name type="scientific">Anaerococcus nagyae</name>
    <dbReference type="NCBI Taxonomy" id="1755241"/>
    <lineage>
        <taxon>Bacteria</taxon>
        <taxon>Bacillati</taxon>
        <taxon>Bacillota</taxon>
        <taxon>Tissierellia</taxon>
        <taxon>Tissierellales</taxon>
        <taxon>Peptoniphilaceae</taxon>
        <taxon>Anaerococcus</taxon>
    </lineage>
</organism>
<dbReference type="InterPro" id="IPR018060">
    <property type="entry name" value="HTH_AraC"/>
</dbReference>
<dbReference type="Proteomes" id="UP000261011">
    <property type="component" value="Unassembled WGS sequence"/>
</dbReference>
<dbReference type="PANTHER" id="PTHR43280:SF28">
    <property type="entry name" value="HTH-TYPE TRANSCRIPTIONAL ACTIVATOR RHAS"/>
    <property type="match status" value="1"/>
</dbReference>
<feature type="domain" description="HTH araC/xylS-type" evidence="4">
    <location>
        <begin position="207"/>
        <end position="305"/>
    </location>
</feature>
<dbReference type="PRINTS" id="PR00032">
    <property type="entry name" value="HTHARAC"/>
</dbReference>
<name>A0A3E2TL72_9FIRM</name>
<evidence type="ECO:0000259" key="4">
    <source>
        <dbReference type="PROSITE" id="PS01124"/>
    </source>
</evidence>
<gene>
    <name evidence="5" type="ORF">DXA39_01640</name>
</gene>
<dbReference type="EMBL" id="QVEU01000001">
    <property type="protein sequence ID" value="RGB78177.1"/>
    <property type="molecule type" value="Genomic_DNA"/>
</dbReference>
<dbReference type="RefSeq" id="WP_117520448.1">
    <property type="nucleotide sequence ID" value="NZ_JBHWMK010000039.1"/>
</dbReference>
<comment type="caution">
    <text evidence="5">The sequence shown here is derived from an EMBL/GenBank/DDBJ whole genome shotgun (WGS) entry which is preliminary data.</text>
</comment>
<evidence type="ECO:0000256" key="3">
    <source>
        <dbReference type="ARBA" id="ARBA00023163"/>
    </source>
</evidence>
<evidence type="ECO:0000256" key="1">
    <source>
        <dbReference type="ARBA" id="ARBA00023015"/>
    </source>
</evidence>
<dbReference type="InterPro" id="IPR020449">
    <property type="entry name" value="Tscrpt_reg_AraC-type_HTH"/>
</dbReference>
<keyword evidence="6" id="KW-1185">Reference proteome</keyword>
<reference evidence="5 6" key="1">
    <citation type="submission" date="2018-08" db="EMBL/GenBank/DDBJ databases">
        <title>A genome reference for cultivated species of the human gut microbiota.</title>
        <authorList>
            <person name="Zou Y."/>
            <person name="Xue W."/>
            <person name="Luo G."/>
        </authorList>
    </citation>
    <scope>NUCLEOTIDE SEQUENCE [LARGE SCALE GENOMIC DNA]</scope>
    <source>
        <strain evidence="5 6">OF01-3</strain>
    </source>
</reference>
<dbReference type="PANTHER" id="PTHR43280">
    <property type="entry name" value="ARAC-FAMILY TRANSCRIPTIONAL REGULATOR"/>
    <property type="match status" value="1"/>
</dbReference>
<evidence type="ECO:0000313" key="5">
    <source>
        <dbReference type="EMBL" id="RGB78177.1"/>
    </source>
</evidence>
<sequence>MNVKGIESWGFRAYPTEDKEIFDYKSIICSENKMRGYLIFPGVYIIYIDFKEKYMAENSFENGNYGYRIAYSYEGNYFTYINNSKVLINRQLFIGKYIPNSKQSYTNRDRTTAFNIVISPNNLDESIFYYDIINNFLDSYKNVRDIGCILSSPKALNTADELILSLKEEDKLLISLKTLELIYLISKGKVYDNRLKYYQQSEDDKIILIEKYFRENLSANINLDLICDKFSISKTNLNTKFIRKYQHTPMKYLNNLRMIKAQEFLINTDNDIIQISNVLGYTDPSNFTRSFKKYTGLCPSKYRNLNRK</sequence>
<dbReference type="SUPFAM" id="SSF46689">
    <property type="entry name" value="Homeodomain-like"/>
    <property type="match status" value="1"/>
</dbReference>
<dbReference type="Gene3D" id="1.10.10.60">
    <property type="entry name" value="Homeodomain-like"/>
    <property type="match status" value="1"/>
</dbReference>
<keyword evidence="2" id="KW-0238">DNA-binding</keyword>
<dbReference type="OrthoDB" id="253601at2"/>
<dbReference type="GO" id="GO:0043565">
    <property type="term" value="F:sequence-specific DNA binding"/>
    <property type="evidence" value="ECO:0007669"/>
    <property type="project" value="InterPro"/>
</dbReference>